<evidence type="ECO:0000256" key="1">
    <source>
        <dbReference type="SAM" id="MobiDB-lite"/>
    </source>
</evidence>
<gene>
    <name evidence="3" type="ORF">PHATRDRAFT_46030</name>
</gene>
<keyword evidence="2" id="KW-0732">Signal</keyword>
<evidence type="ECO:0000256" key="2">
    <source>
        <dbReference type="SAM" id="SignalP"/>
    </source>
</evidence>
<dbReference type="RefSeq" id="XP_002180556.1">
    <property type="nucleotide sequence ID" value="XM_002180520.1"/>
</dbReference>
<dbReference type="InParanoid" id="B7FZT8"/>
<feature type="chain" id="PRO_5002855229" evidence="2">
    <location>
        <begin position="27"/>
        <end position="125"/>
    </location>
</feature>
<evidence type="ECO:0000313" key="3">
    <source>
        <dbReference type="EMBL" id="EEC47964.1"/>
    </source>
</evidence>
<dbReference type="Proteomes" id="UP000000759">
    <property type="component" value="Chromosome 9"/>
</dbReference>
<dbReference type="PaxDb" id="2850-Phatr46030"/>
<reference evidence="4" key="2">
    <citation type="submission" date="2008-08" db="EMBL/GenBank/DDBJ databases">
        <authorList>
            <consortium name="Diatom Consortium"/>
            <person name="Grigoriev I."/>
            <person name="Grimwood J."/>
            <person name="Kuo A."/>
            <person name="Otillar R.P."/>
            <person name="Salamov A."/>
            <person name="Detter J.C."/>
            <person name="Lindquist E."/>
            <person name="Shapiro H."/>
            <person name="Lucas S."/>
            <person name="Glavina del Rio T."/>
            <person name="Pitluck S."/>
            <person name="Rokhsar D."/>
            <person name="Bowler C."/>
        </authorList>
    </citation>
    <scope>GENOME REANNOTATION</scope>
    <source>
        <strain evidence="4">CCAP 1055/1</strain>
    </source>
</reference>
<reference evidence="3 4" key="1">
    <citation type="journal article" date="2008" name="Nature">
        <title>The Phaeodactylum genome reveals the evolutionary history of diatom genomes.</title>
        <authorList>
            <person name="Bowler C."/>
            <person name="Allen A.E."/>
            <person name="Badger J.H."/>
            <person name="Grimwood J."/>
            <person name="Jabbari K."/>
            <person name="Kuo A."/>
            <person name="Maheswari U."/>
            <person name="Martens C."/>
            <person name="Maumus F."/>
            <person name="Otillar R.P."/>
            <person name="Rayko E."/>
            <person name="Salamov A."/>
            <person name="Vandepoele K."/>
            <person name="Beszteri B."/>
            <person name="Gruber A."/>
            <person name="Heijde M."/>
            <person name="Katinka M."/>
            <person name="Mock T."/>
            <person name="Valentin K."/>
            <person name="Verret F."/>
            <person name="Berges J.A."/>
            <person name="Brownlee C."/>
            <person name="Cadoret J.P."/>
            <person name="Chiovitti A."/>
            <person name="Choi C.J."/>
            <person name="Coesel S."/>
            <person name="De Martino A."/>
            <person name="Detter J.C."/>
            <person name="Durkin C."/>
            <person name="Falciatore A."/>
            <person name="Fournet J."/>
            <person name="Haruta M."/>
            <person name="Huysman M.J."/>
            <person name="Jenkins B.D."/>
            <person name="Jiroutova K."/>
            <person name="Jorgensen R.E."/>
            <person name="Joubert Y."/>
            <person name="Kaplan A."/>
            <person name="Kroger N."/>
            <person name="Kroth P.G."/>
            <person name="La Roche J."/>
            <person name="Lindquist E."/>
            <person name="Lommer M."/>
            <person name="Martin-Jezequel V."/>
            <person name="Lopez P.J."/>
            <person name="Lucas S."/>
            <person name="Mangogna M."/>
            <person name="McGinnis K."/>
            <person name="Medlin L.K."/>
            <person name="Montsant A."/>
            <person name="Oudot-Le Secq M.P."/>
            <person name="Napoli C."/>
            <person name="Obornik M."/>
            <person name="Parker M.S."/>
            <person name="Petit J.L."/>
            <person name="Porcel B.M."/>
            <person name="Poulsen N."/>
            <person name="Robison M."/>
            <person name="Rychlewski L."/>
            <person name="Rynearson T.A."/>
            <person name="Schmutz J."/>
            <person name="Shapiro H."/>
            <person name="Siaut M."/>
            <person name="Stanley M."/>
            <person name="Sussman M.R."/>
            <person name="Taylor A.R."/>
            <person name="Vardi A."/>
            <person name="von Dassow P."/>
            <person name="Vyverman W."/>
            <person name="Willis A."/>
            <person name="Wyrwicz L.S."/>
            <person name="Rokhsar D.S."/>
            <person name="Weissenbach J."/>
            <person name="Armbrust E.V."/>
            <person name="Green B.R."/>
            <person name="Van de Peer Y."/>
            <person name="Grigoriev I.V."/>
        </authorList>
    </citation>
    <scope>NUCLEOTIDE SEQUENCE [LARGE SCALE GENOMIC DNA]</scope>
    <source>
        <strain evidence="3 4">CCAP 1055/1</strain>
    </source>
</reference>
<protein>
    <submittedName>
        <fullName evidence="3">Uncharacterized protein</fullName>
    </submittedName>
</protein>
<dbReference type="AlphaFoldDB" id="B7FZT8"/>
<feature type="compositionally biased region" description="Low complexity" evidence="1">
    <location>
        <begin position="115"/>
        <end position="125"/>
    </location>
</feature>
<dbReference type="KEGG" id="pti:PHATRDRAFT_46030"/>
<accession>B7FZT8</accession>
<evidence type="ECO:0000313" key="4">
    <source>
        <dbReference type="Proteomes" id="UP000000759"/>
    </source>
</evidence>
<feature type="signal peptide" evidence="2">
    <location>
        <begin position="1"/>
        <end position="26"/>
    </location>
</feature>
<feature type="region of interest" description="Disordered" evidence="1">
    <location>
        <begin position="63"/>
        <end position="125"/>
    </location>
</feature>
<keyword evidence="4" id="KW-1185">Reference proteome</keyword>
<proteinExistence type="predicted"/>
<dbReference type="GeneID" id="7201402"/>
<feature type="compositionally biased region" description="Pro residues" evidence="1">
    <location>
        <begin position="63"/>
        <end position="114"/>
    </location>
</feature>
<organism evidence="3 4">
    <name type="scientific">Phaeodactylum tricornutum (strain CCAP 1055/1)</name>
    <dbReference type="NCBI Taxonomy" id="556484"/>
    <lineage>
        <taxon>Eukaryota</taxon>
        <taxon>Sar</taxon>
        <taxon>Stramenopiles</taxon>
        <taxon>Ochrophyta</taxon>
        <taxon>Bacillariophyta</taxon>
        <taxon>Bacillariophyceae</taxon>
        <taxon>Bacillariophycidae</taxon>
        <taxon>Naviculales</taxon>
        <taxon>Phaeodactylaceae</taxon>
        <taxon>Phaeodactylum</taxon>
    </lineage>
</organism>
<dbReference type="EMBL" id="CM000612">
    <property type="protein sequence ID" value="EEC47964.1"/>
    <property type="molecule type" value="Genomic_DNA"/>
</dbReference>
<dbReference type="HOGENOM" id="CLU_1997034_0_0_1"/>
<name>B7FZT8_PHATC</name>
<sequence>MPCVTFNCKSTAFVAILLFYCQKLAAFVPNFGGVSRTERTFFRYYESKDSPYLFQLYMSDPVPVPTPDPTVPDPPGPAPGPVQPIPDTPGLPPEPAWPTPVPMPDVPPVGPPVSVPTRGPPVMLS</sequence>